<dbReference type="Pfam" id="PF20143">
    <property type="entry name" value="NAD_kinase_C"/>
    <property type="match status" value="1"/>
</dbReference>
<evidence type="ECO:0000256" key="4">
    <source>
        <dbReference type="ARBA" id="ARBA00023027"/>
    </source>
</evidence>
<feature type="binding site" evidence="6">
    <location>
        <position position="166"/>
    </location>
    <ligand>
        <name>NAD(+)</name>
        <dbReference type="ChEBI" id="CHEBI:57540"/>
    </ligand>
</feature>
<keyword evidence="3 6" id="KW-0521">NADP</keyword>
<dbReference type="Gene3D" id="2.60.200.30">
    <property type="entry name" value="Probable inorganic polyphosphate/atp-NAD kinase, domain 2"/>
    <property type="match status" value="1"/>
</dbReference>
<protein>
    <recommendedName>
        <fullName evidence="6">NAD kinase</fullName>
        <ecNumber evidence="6">2.7.1.23</ecNumber>
    </recommendedName>
    <alternativeName>
        <fullName evidence="6">ATP-dependent NAD kinase</fullName>
    </alternativeName>
</protein>
<comment type="caution">
    <text evidence="7">The sequence shown here is derived from an EMBL/GenBank/DDBJ whole genome shotgun (WGS) entry which is preliminary data.</text>
</comment>
<accession>A0A1R0F7G7</accession>
<evidence type="ECO:0000256" key="1">
    <source>
        <dbReference type="ARBA" id="ARBA00022679"/>
    </source>
</evidence>
<evidence type="ECO:0000256" key="2">
    <source>
        <dbReference type="ARBA" id="ARBA00022777"/>
    </source>
</evidence>
<comment type="function">
    <text evidence="6">Involved in the regulation of the intracellular balance of NAD and NADP, and is a key enzyme in the biosynthesis of NADP. Catalyzes specifically the phosphorylation on 2'-hydroxyl of the adenosine moiety of NAD to yield NADP.</text>
</comment>
<comment type="caution">
    <text evidence="6">Lacks conserved residue(s) required for the propagation of feature annotation.</text>
</comment>
<evidence type="ECO:0000256" key="6">
    <source>
        <dbReference type="HAMAP-Rule" id="MF_00361"/>
    </source>
</evidence>
<dbReference type="InterPro" id="IPR002504">
    <property type="entry name" value="NADK"/>
</dbReference>
<keyword evidence="8" id="KW-1185">Reference proteome</keyword>
<name>A0A1R0F7G7_9HYPH</name>
<dbReference type="AlphaFoldDB" id="A0A1R0F7G7"/>
<dbReference type="GO" id="GO:0006741">
    <property type="term" value="P:NADP+ biosynthetic process"/>
    <property type="evidence" value="ECO:0007669"/>
    <property type="project" value="UniProtKB-UniRule"/>
</dbReference>
<keyword evidence="1 6" id="KW-0808">Transferase</keyword>
<dbReference type="Proteomes" id="UP000187344">
    <property type="component" value="Unassembled WGS sequence"/>
</dbReference>
<dbReference type="HAMAP" id="MF_00361">
    <property type="entry name" value="NAD_kinase"/>
    <property type="match status" value="1"/>
</dbReference>
<dbReference type="Gene3D" id="3.40.50.10330">
    <property type="entry name" value="Probable inorganic polyphosphate/atp-NAD kinase, domain 1"/>
    <property type="match status" value="1"/>
</dbReference>
<comment type="subcellular location">
    <subcellularLocation>
        <location evidence="6">Cytoplasm</location>
    </subcellularLocation>
</comment>
<feature type="active site" description="Proton acceptor" evidence="6">
    <location>
        <position position="66"/>
    </location>
</feature>
<dbReference type="GO" id="GO:0003951">
    <property type="term" value="F:NAD+ kinase activity"/>
    <property type="evidence" value="ECO:0007669"/>
    <property type="project" value="UniProtKB-UniRule"/>
</dbReference>
<comment type="similarity">
    <text evidence="6">Belongs to the NAD kinase family.</text>
</comment>
<gene>
    <name evidence="6" type="primary">nadK</name>
    <name evidence="7" type="ORF">PEB0149_003210</name>
</gene>
<dbReference type="Pfam" id="PF01513">
    <property type="entry name" value="NAD_kinase"/>
    <property type="match status" value="1"/>
</dbReference>
<evidence type="ECO:0000256" key="3">
    <source>
        <dbReference type="ARBA" id="ARBA00022857"/>
    </source>
</evidence>
<proteinExistence type="inferred from homology"/>
<reference evidence="7 8" key="1">
    <citation type="submission" date="2016-12" db="EMBL/GenBank/DDBJ databases">
        <title>Comparative genomics of Bartonella apis.</title>
        <authorList>
            <person name="Engel P."/>
        </authorList>
    </citation>
    <scope>NUCLEOTIDE SEQUENCE [LARGE SCALE GENOMIC DNA]</scope>
    <source>
        <strain evidence="7 8">PEB0149</strain>
    </source>
</reference>
<dbReference type="GO" id="GO:0046872">
    <property type="term" value="F:metal ion binding"/>
    <property type="evidence" value="ECO:0007669"/>
    <property type="project" value="UniProtKB-UniRule"/>
</dbReference>
<dbReference type="InterPro" id="IPR017437">
    <property type="entry name" value="ATP-NAD_kinase_PpnK-typ_C"/>
</dbReference>
<evidence type="ECO:0000313" key="7">
    <source>
        <dbReference type="EMBL" id="OLY42905.1"/>
    </source>
</evidence>
<sequence>MRTSNSYTSKSGSPEKRDDFVNTSIERFHFIASKTEQARNSLQALTDRYGQSTVDEADVIVVLGGDGTMLEVLHNFMNSGKPIYGMNRGSVGFLMNEYRIANLPQRIAKAHKEDIKPLRMIADSTCEGHVEALAINEVSLFRQSYQAAKIKISIDDKVRMEELNCDGVMVATPAGSTAYNLSAQGPILPLLAPLLALTPVSPFRPRRWHGALLPNSVTVRFDMLELDKRPVNAAADNVEVKSVSSVIISLAHGVKASILFDSNHSWDERILSEQFRY</sequence>
<dbReference type="EMBL" id="LXYT01000003">
    <property type="protein sequence ID" value="OLY42905.1"/>
    <property type="molecule type" value="Genomic_DNA"/>
</dbReference>
<dbReference type="GO" id="GO:0019674">
    <property type="term" value="P:NAD+ metabolic process"/>
    <property type="evidence" value="ECO:0007669"/>
    <property type="project" value="InterPro"/>
</dbReference>
<dbReference type="PANTHER" id="PTHR20275:SF0">
    <property type="entry name" value="NAD KINASE"/>
    <property type="match status" value="1"/>
</dbReference>
<dbReference type="EC" id="2.7.1.23" evidence="6"/>
<evidence type="ECO:0000313" key="8">
    <source>
        <dbReference type="Proteomes" id="UP000187344"/>
    </source>
</evidence>
<dbReference type="NCBIfam" id="NF003406">
    <property type="entry name" value="PRK04761.1"/>
    <property type="match status" value="1"/>
</dbReference>
<evidence type="ECO:0000256" key="5">
    <source>
        <dbReference type="ARBA" id="ARBA00047925"/>
    </source>
</evidence>
<comment type="cofactor">
    <cofactor evidence="6">
        <name>a divalent metal cation</name>
        <dbReference type="ChEBI" id="CHEBI:60240"/>
    </cofactor>
</comment>
<keyword evidence="2 6" id="KW-0418">Kinase</keyword>
<dbReference type="GO" id="GO:0005737">
    <property type="term" value="C:cytoplasm"/>
    <property type="evidence" value="ECO:0007669"/>
    <property type="project" value="UniProtKB-SubCell"/>
</dbReference>
<keyword evidence="6" id="KW-0067">ATP-binding</keyword>
<dbReference type="GO" id="GO:0051287">
    <property type="term" value="F:NAD binding"/>
    <property type="evidence" value="ECO:0007669"/>
    <property type="project" value="UniProtKB-ARBA"/>
</dbReference>
<dbReference type="InterPro" id="IPR017438">
    <property type="entry name" value="ATP-NAD_kinase_N"/>
</dbReference>
<dbReference type="PANTHER" id="PTHR20275">
    <property type="entry name" value="NAD KINASE"/>
    <property type="match status" value="1"/>
</dbReference>
<dbReference type="SUPFAM" id="SSF111331">
    <property type="entry name" value="NAD kinase/diacylglycerol kinase-like"/>
    <property type="match status" value="1"/>
</dbReference>
<dbReference type="GO" id="GO:0005524">
    <property type="term" value="F:ATP binding"/>
    <property type="evidence" value="ECO:0007669"/>
    <property type="project" value="UniProtKB-KW"/>
</dbReference>
<feature type="binding site" evidence="6">
    <location>
        <begin position="177"/>
        <end position="182"/>
    </location>
    <ligand>
        <name>NAD(+)</name>
        <dbReference type="ChEBI" id="CHEBI:57540"/>
    </ligand>
</feature>
<dbReference type="InterPro" id="IPR016064">
    <property type="entry name" value="NAD/diacylglycerol_kinase_sf"/>
</dbReference>
<keyword evidence="4 6" id="KW-0520">NAD</keyword>
<organism evidence="7 8">
    <name type="scientific">Bartonella apis</name>
    <dbReference type="NCBI Taxonomy" id="1686310"/>
    <lineage>
        <taxon>Bacteria</taxon>
        <taxon>Pseudomonadati</taxon>
        <taxon>Pseudomonadota</taxon>
        <taxon>Alphaproteobacteria</taxon>
        <taxon>Hyphomicrobiales</taxon>
        <taxon>Bartonellaceae</taxon>
        <taxon>Bartonella</taxon>
    </lineage>
</organism>
<keyword evidence="6" id="KW-0547">Nucleotide-binding</keyword>
<feature type="binding site" evidence="6">
    <location>
        <begin position="136"/>
        <end position="137"/>
    </location>
    <ligand>
        <name>NAD(+)</name>
        <dbReference type="ChEBI" id="CHEBI:57540"/>
    </ligand>
</feature>
<keyword evidence="6" id="KW-0963">Cytoplasm</keyword>
<feature type="binding site" evidence="6">
    <location>
        <begin position="66"/>
        <end position="67"/>
    </location>
    <ligand>
        <name>NAD(+)</name>
        <dbReference type="ChEBI" id="CHEBI:57540"/>
    </ligand>
</feature>
<feature type="binding site" evidence="6">
    <location>
        <position position="174"/>
    </location>
    <ligand>
        <name>NAD(+)</name>
        <dbReference type="ChEBI" id="CHEBI:57540"/>
    </ligand>
</feature>
<comment type="catalytic activity">
    <reaction evidence="5 6">
        <text>NAD(+) + ATP = ADP + NADP(+) + H(+)</text>
        <dbReference type="Rhea" id="RHEA:18629"/>
        <dbReference type="ChEBI" id="CHEBI:15378"/>
        <dbReference type="ChEBI" id="CHEBI:30616"/>
        <dbReference type="ChEBI" id="CHEBI:57540"/>
        <dbReference type="ChEBI" id="CHEBI:58349"/>
        <dbReference type="ChEBI" id="CHEBI:456216"/>
        <dbReference type="EC" id="2.7.1.23"/>
    </reaction>
</comment>